<keyword evidence="2" id="KW-1185">Reference proteome</keyword>
<dbReference type="AlphaFoldDB" id="A0A810Q741"/>
<evidence type="ECO:0000313" key="1">
    <source>
        <dbReference type="EMBL" id="BCK83784.1"/>
    </source>
</evidence>
<reference evidence="1" key="1">
    <citation type="submission" date="2020-09" db="EMBL/GenBank/DDBJ databases">
        <title>New species isolated from human feces.</title>
        <authorList>
            <person name="Kitahara M."/>
            <person name="Shigeno Y."/>
            <person name="Shime M."/>
            <person name="Matsumoto Y."/>
            <person name="Nakamura S."/>
            <person name="Motooka D."/>
            <person name="Fukuoka S."/>
            <person name="Nishikawa H."/>
            <person name="Benno Y."/>
        </authorList>
    </citation>
    <scope>NUCLEOTIDE SEQUENCE</scope>
    <source>
        <strain evidence="1">MM59</strain>
    </source>
</reference>
<dbReference type="Pfam" id="PF19635">
    <property type="entry name" value="DUF6138"/>
    <property type="match status" value="1"/>
</dbReference>
<dbReference type="EMBL" id="AP023420">
    <property type="protein sequence ID" value="BCK83784.1"/>
    <property type="molecule type" value="Genomic_DNA"/>
</dbReference>
<name>A0A810Q741_9FIRM</name>
<evidence type="ECO:0000313" key="2">
    <source>
        <dbReference type="Proteomes" id="UP000679848"/>
    </source>
</evidence>
<sequence length="65" mass="7324">MRGCSLRAVRYPSLHPAMERHARLAMREYEWYNNLSDEFYAMPGPFAVFALGLEGCTPGYLGPGV</sequence>
<proteinExistence type="predicted"/>
<protein>
    <submittedName>
        <fullName evidence="1">Uncharacterized protein</fullName>
    </submittedName>
</protein>
<organism evidence="1 2">
    <name type="scientific">Pusillibacter faecalis</name>
    <dbReference type="NCBI Taxonomy" id="2714358"/>
    <lineage>
        <taxon>Bacteria</taxon>
        <taxon>Bacillati</taxon>
        <taxon>Bacillota</taxon>
        <taxon>Clostridia</taxon>
        <taxon>Eubacteriales</taxon>
        <taxon>Oscillospiraceae</taxon>
        <taxon>Pusillibacter</taxon>
    </lineage>
</organism>
<dbReference type="Proteomes" id="UP000679848">
    <property type="component" value="Chromosome"/>
</dbReference>
<accession>A0A810Q741</accession>
<gene>
    <name evidence="1" type="ORF">MM59RIKEN_11030</name>
</gene>
<dbReference type="KEGG" id="pfaa:MM59RIKEN_11030"/>
<dbReference type="InterPro" id="IPR046136">
    <property type="entry name" value="DUF6138"/>
</dbReference>